<comment type="caution">
    <text evidence="1">The sequence shown here is derived from an EMBL/GenBank/DDBJ whole genome shotgun (WGS) entry which is preliminary data.</text>
</comment>
<dbReference type="Proteomes" id="UP000615593">
    <property type="component" value="Unassembled WGS sequence"/>
</dbReference>
<evidence type="ECO:0000313" key="1">
    <source>
        <dbReference type="EMBL" id="GGZ56472.1"/>
    </source>
</evidence>
<dbReference type="GeneID" id="94369422"/>
<name>A0ABQ3BYF8_9FLAO</name>
<dbReference type="EMBL" id="BMWY01000004">
    <property type="protein sequence ID" value="GGZ56472.1"/>
    <property type="molecule type" value="Genomic_DNA"/>
</dbReference>
<organism evidence="1 2">
    <name type="scientific">Mesonia mobilis</name>
    <dbReference type="NCBI Taxonomy" id="369791"/>
    <lineage>
        <taxon>Bacteria</taxon>
        <taxon>Pseudomonadati</taxon>
        <taxon>Bacteroidota</taxon>
        <taxon>Flavobacteriia</taxon>
        <taxon>Flavobacteriales</taxon>
        <taxon>Flavobacteriaceae</taxon>
        <taxon>Mesonia</taxon>
    </lineage>
</organism>
<dbReference type="RefSeq" id="WP_027885745.1">
    <property type="nucleotide sequence ID" value="NZ_BMWY01000004.1"/>
</dbReference>
<sequence length="470" mass="55664">MKKLLKSKIKKTKFWITENGKTKIQQSKLIDFLELNGFAQIELNEENYINVRLNNNKVRKTSIKEMTDIIRQYLLEIEKNDLVYEVFSRGCGTYLNSSKLMLLKTIKLLDDRDERDLARFFFKNVFCEITKDNVEVKPYADLEFPIWENRVINYEFEKPKNEDGQFKTFCKHLAKEDDNRLAALCSFIGYLTHRNKDRGENKAIILYDENMGLNDEAHGRTGKTLISDAIKECKEVLKFDGKEMKTGNWFKNQRIELTTDLLVYDDLKKEASLDMFFPVLTDGIEVEKKYKDSFYIPREKSPKILMTSNYIVKGPGGSSDKGRRYEFEVANYFDADHTPEVEFGNRFFDKYWAKEERNKFYLFMMQSIQLYLEKGLIKAEEINLRKSRLASATHPKFYEFAHSFVETNTWQDKRFFEELFRDEYKTDVTAHTMRKWLQSYTNDIGGELKVKPKNSKYFFKIKVDGDAARK</sequence>
<protein>
    <recommendedName>
        <fullName evidence="3">Virulence-associated protein E</fullName>
    </recommendedName>
</protein>
<evidence type="ECO:0000313" key="2">
    <source>
        <dbReference type="Proteomes" id="UP000615593"/>
    </source>
</evidence>
<accession>A0ABQ3BYF8</accession>
<reference evidence="2" key="1">
    <citation type="journal article" date="2019" name="Int. J. Syst. Evol. Microbiol.">
        <title>The Global Catalogue of Microorganisms (GCM) 10K type strain sequencing project: providing services to taxonomists for standard genome sequencing and annotation.</title>
        <authorList>
            <consortium name="The Broad Institute Genomics Platform"/>
            <consortium name="The Broad Institute Genome Sequencing Center for Infectious Disease"/>
            <person name="Wu L."/>
            <person name="Ma J."/>
        </authorList>
    </citation>
    <scope>NUCLEOTIDE SEQUENCE [LARGE SCALE GENOMIC DNA]</scope>
    <source>
        <strain evidence="2">KCTC 12708</strain>
    </source>
</reference>
<keyword evidence="2" id="KW-1185">Reference proteome</keyword>
<proteinExistence type="predicted"/>
<gene>
    <name evidence="1" type="ORF">GCM10008088_17560</name>
</gene>
<evidence type="ECO:0008006" key="3">
    <source>
        <dbReference type="Google" id="ProtNLM"/>
    </source>
</evidence>